<sequence>MGDFHAIPGPFESQGAAPSASRQDGTHPRPQLLRSTWSSLNGPWTFRFDDADEGLRDGWRHSQGFPESITVPFPWESPASGIGDTGFHPLAWYQRELREDELEAAGHEPGRTLLLHFGAVDHSCDVWLDGRLLGRHEGGQTPFTFELDHALGDLPGSLVLRVLDDPHDLEQPRGKQDWHLEPHGIWYHRTSGIWQEVWLESVPRQHLERLSWTAHGDLRGVTAAVRTARRAAPGTRAGLSLWHDGELLAECESDVVGHGSELSLRLPVQAFDAGALRWSPGSPTLLDARVTLEVPGQEDDVADSYLGLRSCGTGRDDFLLNGAPQAVLGVLTQGYWPQSHLAAPSPEALRREVELIKELGFTMARVHQKAEDPRFLYWADRLGLMVWAEAAAPFVFSPESMRRSVQEWLDILERDSSHPCIVTWVPCNESWGADDVARSPAQRAHLAALAALTRARAPGVPVVSNDGWEHVDSDLLTVHDYEPSGEVVRERYRSREAVLAREFTAAGKPLMAGTAQRQDVPLMVTELGGISYAPDADPESWGYSSATSQEDFLNRLSSLMAGFRAAPALAGLCTTQLADTRQETNGLLFEDRTPKAPLPLLKEAVTGVAASPAIVAADGSVEDTTAPEGEERHDRVAESE</sequence>
<dbReference type="Proteomes" id="UP001232725">
    <property type="component" value="Unassembled WGS sequence"/>
</dbReference>
<evidence type="ECO:0000259" key="3">
    <source>
        <dbReference type="Pfam" id="PF02837"/>
    </source>
</evidence>
<dbReference type="SUPFAM" id="SSF51445">
    <property type="entry name" value="(Trans)glycosidases"/>
    <property type="match status" value="1"/>
</dbReference>
<feature type="domain" description="Glycosyl hydrolases family 2 sugar binding" evidence="3">
    <location>
        <begin position="39"/>
        <end position="163"/>
    </location>
</feature>
<dbReference type="Gene3D" id="2.60.120.260">
    <property type="entry name" value="Galactose-binding domain-like"/>
    <property type="match status" value="1"/>
</dbReference>
<dbReference type="GO" id="GO:0016787">
    <property type="term" value="F:hydrolase activity"/>
    <property type="evidence" value="ECO:0007669"/>
    <property type="project" value="UniProtKB-KW"/>
</dbReference>
<feature type="region of interest" description="Disordered" evidence="2">
    <location>
        <begin position="1"/>
        <end position="34"/>
    </location>
</feature>
<dbReference type="Gene3D" id="3.20.20.80">
    <property type="entry name" value="Glycosidases"/>
    <property type="match status" value="1"/>
</dbReference>
<feature type="region of interest" description="Disordered" evidence="2">
    <location>
        <begin position="616"/>
        <end position="640"/>
    </location>
</feature>
<evidence type="ECO:0000313" key="5">
    <source>
        <dbReference type="Proteomes" id="UP001232725"/>
    </source>
</evidence>
<keyword evidence="4" id="KW-0378">Hydrolase</keyword>
<comment type="similarity">
    <text evidence="1">Belongs to the glycosyl hydrolase 2 family.</text>
</comment>
<proteinExistence type="inferred from homology"/>
<dbReference type="InterPro" id="IPR017853">
    <property type="entry name" value="GH"/>
</dbReference>
<feature type="compositionally biased region" description="Basic and acidic residues" evidence="2">
    <location>
        <begin position="629"/>
        <end position="640"/>
    </location>
</feature>
<reference evidence="4 5" key="1">
    <citation type="submission" date="2023-08" db="EMBL/GenBank/DDBJ databases">
        <title>Arthrobacter horti sp. nov., isolated from forest soil.</title>
        <authorList>
            <person name="Park M."/>
        </authorList>
    </citation>
    <scope>NUCLEOTIDE SEQUENCE [LARGE SCALE GENOMIC DNA]</scope>
    <source>
        <strain evidence="4 5">YJM1</strain>
    </source>
</reference>
<comment type="caution">
    <text evidence="4">The sequence shown here is derived from an EMBL/GenBank/DDBJ whole genome shotgun (WGS) entry which is preliminary data.</text>
</comment>
<organism evidence="4 5">
    <name type="scientific">Arthrobacter horti</name>
    <dbReference type="NCBI Taxonomy" id="3068273"/>
    <lineage>
        <taxon>Bacteria</taxon>
        <taxon>Bacillati</taxon>
        <taxon>Actinomycetota</taxon>
        <taxon>Actinomycetes</taxon>
        <taxon>Micrococcales</taxon>
        <taxon>Micrococcaceae</taxon>
        <taxon>Arthrobacter</taxon>
    </lineage>
</organism>
<keyword evidence="5" id="KW-1185">Reference proteome</keyword>
<evidence type="ECO:0000256" key="2">
    <source>
        <dbReference type="SAM" id="MobiDB-lite"/>
    </source>
</evidence>
<dbReference type="PANTHER" id="PTHR42732">
    <property type="entry name" value="BETA-GALACTOSIDASE"/>
    <property type="match status" value="1"/>
</dbReference>
<name>A0ABT9IPL2_9MICC</name>
<evidence type="ECO:0000313" key="4">
    <source>
        <dbReference type="EMBL" id="MDP5227272.1"/>
    </source>
</evidence>
<dbReference type="PANTHER" id="PTHR42732:SF3">
    <property type="entry name" value="HYDROLASE"/>
    <property type="match status" value="1"/>
</dbReference>
<evidence type="ECO:0000256" key="1">
    <source>
        <dbReference type="ARBA" id="ARBA00007401"/>
    </source>
</evidence>
<dbReference type="SUPFAM" id="SSF49785">
    <property type="entry name" value="Galactose-binding domain-like"/>
    <property type="match status" value="1"/>
</dbReference>
<dbReference type="InterPro" id="IPR051913">
    <property type="entry name" value="GH2_Domain-Containing"/>
</dbReference>
<dbReference type="InterPro" id="IPR008979">
    <property type="entry name" value="Galactose-bd-like_sf"/>
</dbReference>
<dbReference type="InterPro" id="IPR006104">
    <property type="entry name" value="Glyco_hydro_2_N"/>
</dbReference>
<dbReference type="Pfam" id="PF02837">
    <property type="entry name" value="Glyco_hydro_2_N"/>
    <property type="match status" value="1"/>
</dbReference>
<protein>
    <submittedName>
        <fullName evidence="4">Glycoside hydrolase family 2 TIM barrel-domain containing protein</fullName>
    </submittedName>
</protein>
<dbReference type="RefSeq" id="WP_305996315.1">
    <property type="nucleotide sequence ID" value="NZ_JAVALS010000004.1"/>
</dbReference>
<gene>
    <name evidence="4" type="ORF">Q9R02_08930</name>
</gene>
<accession>A0ABT9IPL2</accession>
<dbReference type="EMBL" id="JAVALS010000004">
    <property type="protein sequence ID" value="MDP5227272.1"/>
    <property type="molecule type" value="Genomic_DNA"/>
</dbReference>